<protein>
    <recommendedName>
        <fullName evidence="3">non-specific serine/threonine protein kinase</fullName>
        <ecNumber evidence="3">2.7.11.1</ecNumber>
    </recommendedName>
</protein>
<dbReference type="AlphaFoldDB" id="A0A8J6HCH4"/>
<dbReference type="EC" id="2.7.11.1" evidence="3"/>
<proteinExistence type="inferred from homology"/>
<evidence type="ECO:0000256" key="3">
    <source>
        <dbReference type="ARBA" id="ARBA00012513"/>
    </source>
</evidence>
<keyword evidence="7 14" id="KW-0547">Nucleotide-binding</keyword>
<evidence type="ECO:0000256" key="4">
    <source>
        <dbReference type="ARBA" id="ARBA00022527"/>
    </source>
</evidence>
<evidence type="ECO:0000256" key="10">
    <source>
        <dbReference type="ARBA" id="ARBA00022842"/>
    </source>
</evidence>
<evidence type="ECO:0000256" key="1">
    <source>
        <dbReference type="ARBA" id="ARBA00001946"/>
    </source>
</evidence>
<keyword evidence="10" id="KW-0460">Magnesium</keyword>
<comment type="caution">
    <text evidence="17">The sequence shown here is derived from an EMBL/GenBank/DDBJ whole genome shotgun (WGS) entry which is preliminary data.</text>
</comment>
<evidence type="ECO:0000256" key="2">
    <source>
        <dbReference type="ARBA" id="ARBA00006692"/>
    </source>
</evidence>
<dbReference type="PROSITE" id="PS50011">
    <property type="entry name" value="PROTEIN_KINASE_DOM"/>
    <property type="match status" value="1"/>
</dbReference>
<dbReference type="SUPFAM" id="SSF56112">
    <property type="entry name" value="Protein kinase-like (PK-like)"/>
    <property type="match status" value="1"/>
</dbReference>
<gene>
    <name evidence="17" type="ORF">GEV33_010526</name>
</gene>
<evidence type="ECO:0000256" key="5">
    <source>
        <dbReference type="ARBA" id="ARBA00022679"/>
    </source>
</evidence>
<keyword evidence="18" id="KW-1185">Reference proteome</keyword>
<sequence length="878" mass="97351">MTRAAEKSLNLDGEKRDVECCRLTTTATVLLLNNFFLPQEADCNNKAKRYAAATTRKGELGLCKTRISDGESDLSLASTLRSEEESSKLGLVGNVLETRSVHRVRLQCTQRTHTKSYDTRKRRDTQAPHRAYVTVGRDAAVRGEHKTSRNLTSVECGLQDGIRRDPWFFFRYDLQLIHTRSQSEQKMVERILEEAENYDPGWSLGDRSVYVFFVLSPSSSALEDSLPRQPIRYRPGVEKNRGDPAPDGCRNSQHSFIVVKQTERAIINSIKEIFDRLLTLSTATTPSARGRFLPTSSAPPSRSRSPATSSIFLAAIKVPLKTGVPRVGIGCAPGAARLNPSGNGFSQCFCLRIPRTWVLRGARPRSAGHVEVTYRKVSPRQVDGLGEASVAGRWVFRCSTRILKTNVVFVTECNGGVTNGDSIGGCTGGGGSASDSGDQMDADARAKELARRKEEAKRKRRKKKRTGSSLVSSCFQDLYKLSGEILGEGAYASVQTCVNMYTDQEYAVKIIDKVPGHARARVFREVETFHHCQGHPNIIQLTEFFEDEEKFYLVFEKINGGQLLRRIQENRYFSEAAAAEIVREVASALQFMHAKGIAHRDLKPENILCVNKDSLCPVKICDFDLGSGIRFQSSVSSPLATPQLLTPVGSAEFMAPEVVEAFIGESDSVAYDKRCDLWSLGVITYILLCGYPPFYGKCGRDCGWERGDNCNACQDLLFHSIQEGRYDFPDAEWGNISDEAKDLISSLLVKNASQRISAERVLKHPWLKCASDSAPLTTPAIIKKNNSARELSQFAESAMAVNRVVQQHFSMNLDYLERPNVYPVDEKAAPYSAKEVHSLQVFGLSPPSESNLMQRRIKGRSCQFLLPTPAPAIPSPSG</sequence>
<reference evidence="17" key="1">
    <citation type="journal article" date="2020" name="J Insects Food Feed">
        <title>The yellow mealworm (Tenebrio molitor) genome: a resource for the emerging insects as food and feed industry.</title>
        <authorList>
            <person name="Eriksson T."/>
            <person name="Andere A."/>
            <person name="Kelstrup H."/>
            <person name="Emery V."/>
            <person name="Picard C."/>
        </authorList>
    </citation>
    <scope>NUCLEOTIDE SEQUENCE</scope>
    <source>
        <strain evidence="17">Stoneville</strain>
        <tissue evidence="17">Whole head</tissue>
    </source>
</reference>
<dbReference type="PANTHER" id="PTHR24349">
    <property type="entry name" value="SERINE/THREONINE-PROTEIN KINASE"/>
    <property type="match status" value="1"/>
</dbReference>
<dbReference type="EMBL" id="JABDTM020026190">
    <property type="protein sequence ID" value="KAH0812264.1"/>
    <property type="molecule type" value="Genomic_DNA"/>
</dbReference>
<evidence type="ECO:0000256" key="12">
    <source>
        <dbReference type="ARBA" id="ARBA00047899"/>
    </source>
</evidence>
<evidence type="ECO:0000256" key="7">
    <source>
        <dbReference type="ARBA" id="ARBA00022741"/>
    </source>
</evidence>
<dbReference type="FunFam" id="1.10.510.10:FF:000119">
    <property type="entry name" value="Putative map kinase-interacting serine/threonine-protein kinase 1"/>
    <property type="match status" value="1"/>
</dbReference>
<evidence type="ECO:0000256" key="15">
    <source>
        <dbReference type="SAM" id="MobiDB-lite"/>
    </source>
</evidence>
<accession>A0A8J6HCH4</accession>
<dbReference type="InterPro" id="IPR050205">
    <property type="entry name" value="CDPK_Ser/Thr_kinases"/>
</dbReference>
<feature type="domain" description="Protein kinase" evidence="16">
    <location>
        <begin position="480"/>
        <end position="767"/>
    </location>
</feature>
<comment type="catalytic activity">
    <reaction evidence="12">
        <text>L-threonyl-[protein] + ATP = O-phospho-L-threonyl-[protein] + ADP + H(+)</text>
        <dbReference type="Rhea" id="RHEA:46608"/>
        <dbReference type="Rhea" id="RHEA-COMP:11060"/>
        <dbReference type="Rhea" id="RHEA-COMP:11605"/>
        <dbReference type="ChEBI" id="CHEBI:15378"/>
        <dbReference type="ChEBI" id="CHEBI:30013"/>
        <dbReference type="ChEBI" id="CHEBI:30616"/>
        <dbReference type="ChEBI" id="CHEBI:61977"/>
        <dbReference type="ChEBI" id="CHEBI:456216"/>
        <dbReference type="EC" id="2.7.11.1"/>
    </reaction>
</comment>
<dbReference type="GO" id="GO:0005524">
    <property type="term" value="F:ATP binding"/>
    <property type="evidence" value="ECO:0007669"/>
    <property type="project" value="UniProtKB-UniRule"/>
</dbReference>
<feature type="binding site" evidence="14">
    <location>
        <position position="509"/>
    </location>
    <ligand>
        <name>ATP</name>
        <dbReference type="ChEBI" id="CHEBI:30616"/>
    </ligand>
</feature>
<dbReference type="PROSITE" id="PS00107">
    <property type="entry name" value="PROTEIN_KINASE_ATP"/>
    <property type="match status" value="1"/>
</dbReference>
<keyword evidence="8" id="KW-0418">Kinase</keyword>
<feature type="region of interest" description="Disordered" evidence="15">
    <location>
        <begin position="424"/>
        <end position="443"/>
    </location>
</feature>
<keyword evidence="4" id="KW-0723">Serine/threonine-protein kinase</keyword>
<evidence type="ECO:0000256" key="6">
    <source>
        <dbReference type="ARBA" id="ARBA00022723"/>
    </source>
</evidence>
<evidence type="ECO:0000256" key="13">
    <source>
        <dbReference type="ARBA" id="ARBA00048679"/>
    </source>
</evidence>
<dbReference type="InterPro" id="IPR008271">
    <property type="entry name" value="Ser/Thr_kinase_AS"/>
</dbReference>
<organism evidence="17 18">
    <name type="scientific">Tenebrio molitor</name>
    <name type="common">Yellow mealworm beetle</name>
    <dbReference type="NCBI Taxonomy" id="7067"/>
    <lineage>
        <taxon>Eukaryota</taxon>
        <taxon>Metazoa</taxon>
        <taxon>Ecdysozoa</taxon>
        <taxon>Arthropoda</taxon>
        <taxon>Hexapoda</taxon>
        <taxon>Insecta</taxon>
        <taxon>Pterygota</taxon>
        <taxon>Neoptera</taxon>
        <taxon>Endopterygota</taxon>
        <taxon>Coleoptera</taxon>
        <taxon>Polyphaga</taxon>
        <taxon>Cucujiformia</taxon>
        <taxon>Tenebrionidae</taxon>
        <taxon>Tenebrio</taxon>
    </lineage>
</organism>
<dbReference type="PROSITE" id="PS00108">
    <property type="entry name" value="PROTEIN_KINASE_ST"/>
    <property type="match status" value="1"/>
</dbReference>
<dbReference type="Proteomes" id="UP000719412">
    <property type="component" value="Unassembled WGS sequence"/>
</dbReference>
<dbReference type="InterPro" id="IPR000719">
    <property type="entry name" value="Prot_kinase_dom"/>
</dbReference>
<name>A0A8J6HCH4_TENMO</name>
<reference evidence="17" key="2">
    <citation type="submission" date="2021-08" db="EMBL/GenBank/DDBJ databases">
        <authorList>
            <person name="Eriksson T."/>
        </authorList>
    </citation>
    <scope>NUCLEOTIDE SEQUENCE</scope>
    <source>
        <strain evidence="17">Stoneville</strain>
        <tissue evidence="17">Whole head</tissue>
    </source>
</reference>
<evidence type="ECO:0000256" key="14">
    <source>
        <dbReference type="PROSITE-ProRule" id="PRU10141"/>
    </source>
</evidence>
<dbReference type="SMART" id="SM00220">
    <property type="entry name" value="S_TKc"/>
    <property type="match status" value="1"/>
</dbReference>
<dbReference type="GO" id="GO:0004674">
    <property type="term" value="F:protein serine/threonine kinase activity"/>
    <property type="evidence" value="ECO:0007669"/>
    <property type="project" value="UniProtKB-KW"/>
</dbReference>
<dbReference type="InterPro" id="IPR011009">
    <property type="entry name" value="Kinase-like_dom_sf"/>
</dbReference>
<evidence type="ECO:0000313" key="18">
    <source>
        <dbReference type="Proteomes" id="UP000719412"/>
    </source>
</evidence>
<dbReference type="Gene3D" id="3.30.200.20">
    <property type="entry name" value="Phosphorylase Kinase, domain 1"/>
    <property type="match status" value="1"/>
</dbReference>
<keyword evidence="9 14" id="KW-0067">ATP-binding</keyword>
<evidence type="ECO:0000313" key="17">
    <source>
        <dbReference type="EMBL" id="KAH0812264.1"/>
    </source>
</evidence>
<comment type="cofactor">
    <cofactor evidence="1">
        <name>Mg(2+)</name>
        <dbReference type="ChEBI" id="CHEBI:18420"/>
    </cofactor>
</comment>
<dbReference type="InterPro" id="IPR017441">
    <property type="entry name" value="Protein_kinase_ATP_BS"/>
</dbReference>
<comment type="catalytic activity">
    <reaction evidence="13">
        <text>L-seryl-[protein] + ATP = O-phospho-L-seryl-[protein] + ADP + H(+)</text>
        <dbReference type="Rhea" id="RHEA:17989"/>
        <dbReference type="Rhea" id="RHEA-COMP:9863"/>
        <dbReference type="Rhea" id="RHEA-COMP:11604"/>
        <dbReference type="ChEBI" id="CHEBI:15378"/>
        <dbReference type="ChEBI" id="CHEBI:29999"/>
        <dbReference type="ChEBI" id="CHEBI:30616"/>
        <dbReference type="ChEBI" id="CHEBI:83421"/>
        <dbReference type="ChEBI" id="CHEBI:456216"/>
        <dbReference type="EC" id="2.7.11.1"/>
    </reaction>
</comment>
<dbReference type="Gene3D" id="1.10.510.10">
    <property type="entry name" value="Transferase(Phosphotransferase) domain 1"/>
    <property type="match status" value="1"/>
</dbReference>
<dbReference type="FunFam" id="3.30.200.20:FF:000093">
    <property type="entry name" value="Putative map kinase-interacting serine/threonine-protein kinase 1"/>
    <property type="match status" value="1"/>
</dbReference>
<keyword evidence="5" id="KW-0808">Transferase</keyword>
<keyword evidence="6" id="KW-0479">Metal-binding</keyword>
<evidence type="ECO:0000259" key="16">
    <source>
        <dbReference type="PROSITE" id="PS50011"/>
    </source>
</evidence>
<comment type="similarity">
    <text evidence="2">Belongs to the protein kinase superfamily. CAMK Ser/Thr protein kinase family.</text>
</comment>
<dbReference type="Pfam" id="PF00069">
    <property type="entry name" value="Pkinase"/>
    <property type="match status" value="1"/>
</dbReference>
<dbReference type="GO" id="GO:0006417">
    <property type="term" value="P:regulation of translation"/>
    <property type="evidence" value="ECO:0007669"/>
    <property type="project" value="UniProtKB-KW"/>
</dbReference>
<evidence type="ECO:0000256" key="8">
    <source>
        <dbReference type="ARBA" id="ARBA00022777"/>
    </source>
</evidence>
<keyword evidence="11" id="KW-0810">Translation regulation</keyword>
<dbReference type="GO" id="GO:0046872">
    <property type="term" value="F:metal ion binding"/>
    <property type="evidence" value="ECO:0007669"/>
    <property type="project" value="UniProtKB-KW"/>
</dbReference>
<evidence type="ECO:0000256" key="11">
    <source>
        <dbReference type="ARBA" id="ARBA00022845"/>
    </source>
</evidence>
<evidence type="ECO:0000256" key="9">
    <source>
        <dbReference type="ARBA" id="ARBA00022840"/>
    </source>
</evidence>